<dbReference type="PANTHER" id="PTHR13847:SF280">
    <property type="entry name" value="D-AMINO ACID DEHYDROGENASE"/>
    <property type="match status" value="1"/>
</dbReference>
<dbReference type="GO" id="GO:0005737">
    <property type="term" value="C:cytoplasm"/>
    <property type="evidence" value="ECO:0007669"/>
    <property type="project" value="TreeGrafter"/>
</dbReference>
<gene>
    <name evidence="5" type="ORF">FOB72_21990</name>
</gene>
<feature type="region of interest" description="Disordered" evidence="3">
    <location>
        <begin position="424"/>
        <end position="445"/>
    </location>
</feature>
<proteinExistence type="inferred from homology"/>
<evidence type="ECO:0000313" key="5">
    <source>
        <dbReference type="EMBL" id="QET04768.1"/>
    </source>
</evidence>
<dbReference type="GO" id="GO:0008718">
    <property type="term" value="F:D-amino-acid dehydrogenase activity"/>
    <property type="evidence" value="ECO:0007669"/>
    <property type="project" value="TreeGrafter"/>
</dbReference>
<reference evidence="5 6" key="1">
    <citation type="submission" date="2019-09" db="EMBL/GenBank/DDBJ databases">
        <title>FDA dAtabase for Regulatory Grade micrObial Sequences (FDA-ARGOS): Supporting development and validation of Infectious Disease Dx tests.</title>
        <authorList>
            <person name="Sciortino C."/>
            <person name="Tallon L."/>
            <person name="Sadzewicz L."/>
            <person name="Vavikolanu K."/>
            <person name="Mehta A."/>
            <person name="Aluvathingal J."/>
            <person name="Nadendla S."/>
            <person name="Nandy P."/>
            <person name="Geyer C."/>
            <person name="Yan Y."/>
            <person name="Sichtig H."/>
        </authorList>
    </citation>
    <scope>NUCLEOTIDE SEQUENCE [LARGE SCALE GENOMIC DNA]</scope>
    <source>
        <strain evidence="5 6">FDAARGOS_664</strain>
    </source>
</reference>
<organism evidence="5 6">
    <name type="scientific">Cupriavidus pauculus</name>
    <dbReference type="NCBI Taxonomy" id="82633"/>
    <lineage>
        <taxon>Bacteria</taxon>
        <taxon>Pseudomonadati</taxon>
        <taxon>Pseudomonadota</taxon>
        <taxon>Betaproteobacteria</taxon>
        <taxon>Burkholderiales</taxon>
        <taxon>Burkholderiaceae</taxon>
        <taxon>Cupriavidus</taxon>
    </lineage>
</organism>
<dbReference type="Gene3D" id="3.50.50.60">
    <property type="entry name" value="FAD/NAD(P)-binding domain"/>
    <property type="match status" value="2"/>
</dbReference>
<dbReference type="Proteomes" id="UP000322822">
    <property type="component" value="Chromosome 2"/>
</dbReference>
<comment type="similarity">
    <text evidence="1">Belongs to the DadA oxidoreductase family.</text>
</comment>
<evidence type="ECO:0000256" key="1">
    <source>
        <dbReference type="ARBA" id="ARBA00009410"/>
    </source>
</evidence>
<accession>A0A5P2HAJ1</accession>
<dbReference type="EMBL" id="CP044067">
    <property type="protein sequence ID" value="QET04768.1"/>
    <property type="molecule type" value="Genomic_DNA"/>
</dbReference>
<evidence type="ECO:0000313" key="6">
    <source>
        <dbReference type="Proteomes" id="UP000322822"/>
    </source>
</evidence>
<dbReference type="Gene3D" id="3.30.9.10">
    <property type="entry name" value="D-Amino Acid Oxidase, subunit A, domain 2"/>
    <property type="match status" value="1"/>
</dbReference>
<dbReference type="Pfam" id="PF01266">
    <property type="entry name" value="DAO"/>
    <property type="match status" value="1"/>
</dbReference>
<dbReference type="GO" id="GO:0055130">
    <property type="term" value="P:D-alanine catabolic process"/>
    <property type="evidence" value="ECO:0007669"/>
    <property type="project" value="TreeGrafter"/>
</dbReference>
<dbReference type="SUPFAM" id="SSF51905">
    <property type="entry name" value="FAD/NAD(P)-binding domain"/>
    <property type="match status" value="1"/>
</dbReference>
<dbReference type="OrthoDB" id="18526at2"/>
<dbReference type="InterPro" id="IPR036188">
    <property type="entry name" value="FAD/NAD-bd_sf"/>
</dbReference>
<feature type="domain" description="FAD dependent oxidoreductase" evidence="4">
    <location>
        <begin position="7"/>
        <end position="399"/>
    </location>
</feature>
<name>A0A5P2HAJ1_9BURK</name>
<evidence type="ECO:0000256" key="2">
    <source>
        <dbReference type="ARBA" id="ARBA00023002"/>
    </source>
</evidence>
<evidence type="ECO:0000256" key="3">
    <source>
        <dbReference type="SAM" id="MobiDB-lite"/>
    </source>
</evidence>
<evidence type="ECO:0000259" key="4">
    <source>
        <dbReference type="Pfam" id="PF01266"/>
    </source>
</evidence>
<protein>
    <submittedName>
        <fullName evidence="5">FAD-dependent oxidoreductase</fullName>
    </submittedName>
</protein>
<dbReference type="PANTHER" id="PTHR13847">
    <property type="entry name" value="SARCOSINE DEHYDROGENASE-RELATED"/>
    <property type="match status" value="1"/>
</dbReference>
<dbReference type="GO" id="GO:0005886">
    <property type="term" value="C:plasma membrane"/>
    <property type="evidence" value="ECO:0007669"/>
    <property type="project" value="TreeGrafter"/>
</dbReference>
<dbReference type="InterPro" id="IPR006076">
    <property type="entry name" value="FAD-dep_OxRdtase"/>
</dbReference>
<keyword evidence="2" id="KW-0560">Oxidoreductase</keyword>
<sequence length="445" mass="47201">MDGPMHIVVVGAGIAGVVTALTLAREGATVDIVDAAPTAAAGASFANAGLVSPGHCFSWAEPGVAGAALKSLLGLGEGISICPPWTPSMLRWATLFVREGTRDRWMANSQAALDLATYSRNLLFGEGVVPCEAYGGRQAGILYLYGENDQPGPYDEALLKSAGEPFERLDRAQLLACEPLLADASVKFARGVFCPNDGTGDAARYAAAALEQAVRLGVRVHFGERVRGFAVKGAAVTGVETDRGQYQADAVVVAAGLASRRLLASLDYALPIFPVTGYSISYHGARSSRPRVGAVSIPHKVAWASFGEETVRFTGFADIGVPGPGKVEARFQALEAFAHGVYPEIRDATAHRWVGQRPMTPDNLPFLGASRHANLWLNCGHGAMGWTMACGSARVVSDLVLGRDAAIDLAPYRWDRYGRLGRRATATNGSRSRMPQPIRARSRQP</sequence>
<dbReference type="AlphaFoldDB" id="A0A5P2HAJ1"/>